<dbReference type="PROSITE" id="PS50304">
    <property type="entry name" value="TUDOR"/>
    <property type="match status" value="1"/>
</dbReference>
<comment type="caution">
    <text evidence="3">The sequence shown here is derived from an EMBL/GenBank/DDBJ whole genome shotgun (WGS) entry which is preliminary data.</text>
</comment>
<dbReference type="GO" id="GO:0034587">
    <property type="term" value="P:piRNA processing"/>
    <property type="evidence" value="ECO:0007669"/>
    <property type="project" value="TreeGrafter"/>
</dbReference>
<dbReference type="GO" id="GO:0007283">
    <property type="term" value="P:spermatogenesis"/>
    <property type="evidence" value="ECO:0007669"/>
    <property type="project" value="TreeGrafter"/>
</dbReference>
<dbReference type="EMBL" id="VSWD01000011">
    <property type="protein sequence ID" value="KAK3087348.1"/>
    <property type="molecule type" value="Genomic_DNA"/>
</dbReference>
<keyword evidence="4" id="KW-1185">Reference proteome</keyword>
<dbReference type="Gene3D" id="2.40.50.90">
    <property type="match status" value="2"/>
</dbReference>
<dbReference type="Pfam" id="PF00567">
    <property type="entry name" value="TUDOR"/>
    <property type="match status" value="2"/>
</dbReference>
<dbReference type="PANTHER" id="PTHR22948">
    <property type="entry name" value="TUDOR DOMAIN CONTAINING PROTEIN"/>
    <property type="match status" value="1"/>
</dbReference>
<dbReference type="PANTHER" id="PTHR22948:SF29">
    <property type="entry name" value="FI02030P-RELATED"/>
    <property type="match status" value="1"/>
</dbReference>
<feature type="compositionally biased region" description="Basic and acidic residues" evidence="1">
    <location>
        <begin position="431"/>
        <end position="445"/>
    </location>
</feature>
<evidence type="ECO:0000256" key="1">
    <source>
        <dbReference type="SAM" id="MobiDB-lite"/>
    </source>
</evidence>
<dbReference type="AlphaFoldDB" id="A0AA88Y1B7"/>
<protein>
    <recommendedName>
        <fullName evidence="2">Tudor domain-containing protein</fullName>
    </recommendedName>
</protein>
<feature type="region of interest" description="Disordered" evidence="1">
    <location>
        <begin position="325"/>
        <end position="479"/>
    </location>
</feature>
<dbReference type="SUPFAM" id="SSF63748">
    <property type="entry name" value="Tudor/PWWP/MBT"/>
    <property type="match status" value="2"/>
</dbReference>
<organism evidence="3 4">
    <name type="scientific">Pinctada imbricata</name>
    <name type="common">Atlantic pearl-oyster</name>
    <name type="synonym">Pinctada martensii</name>
    <dbReference type="NCBI Taxonomy" id="66713"/>
    <lineage>
        <taxon>Eukaryota</taxon>
        <taxon>Metazoa</taxon>
        <taxon>Spiralia</taxon>
        <taxon>Lophotrochozoa</taxon>
        <taxon>Mollusca</taxon>
        <taxon>Bivalvia</taxon>
        <taxon>Autobranchia</taxon>
        <taxon>Pteriomorphia</taxon>
        <taxon>Pterioida</taxon>
        <taxon>Pterioidea</taxon>
        <taxon>Pteriidae</taxon>
        <taxon>Pinctada</taxon>
    </lineage>
</organism>
<evidence type="ECO:0000313" key="3">
    <source>
        <dbReference type="EMBL" id="KAK3087348.1"/>
    </source>
</evidence>
<reference evidence="3" key="1">
    <citation type="submission" date="2019-08" db="EMBL/GenBank/DDBJ databases">
        <title>The improved chromosome-level genome for the pearl oyster Pinctada fucata martensii using PacBio sequencing and Hi-C.</title>
        <authorList>
            <person name="Zheng Z."/>
        </authorList>
    </citation>
    <scope>NUCLEOTIDE SEQUENCE</scope>
    <source>
        <strain evidence="3">ZZ-2019</strain>
        <tissue evidence="3">Adductor muscle</tissue>
    </source>
</reference>
<sequence length="722" mass="79943">MGQVHFRLTISPTSTKLVWMTYLRMLTTMHGPEAASAPHFMLSEQGEVFSDAAKEEFASHVAEKALTAVTKRLDEDGVCEVELFLENDPISINQKLIDGGLVQAYSAADIEEEDSEPEILQLPEDNQWDIYVSFINSSTNSVMVRLIGDQYSELLEEHELKLEEAFHSAGDTPTEFKVDQVCVAYVDELYHRVRVLKKEGKWIEVFFLDHGDTDKVIPDQLRPLDPASNKSLPYQVIEVSLYGLEDPSISENVGALEMVFDLALGKTCVADVVSRDSGISLVLYDTSGEQDININELIKKTCSKEAKQDNGTVISKDVSEIIKENSDKLDTKPKSISSSSDVLSSSTTNPSSTPLHVDTSPRSRESSQKRTPKTTPSTSPGQSSSKSPKSPASSSAKSKQKNYWPSPAKAKPVKNEDEDSWETESEEEEVKDSGKTEVHGGKKDVNSNLKNPSKESKTNSTTEENTDIVNNSGNPSANNVQDIANAAKNVDENDKKLYTWGKPSSGATPGDEWDAQSYNQRQIPPKVKVPDPKNYWDVHVVNVFDPSNFICIPFDGMIPLTDMLKSMMEYFSNIDNSKVLSTEDLKLNHMYAGHQNGAWYRVIIGHVVANDLVSAYLCDFGEYTVMAIDEVKPLPAVYWDQPRLAYKCKLHGVKPSKGSALWSEAAKYKFRSMAHNNSLVAFIDSISDDEIVSLRLVDTAGSEDACLDEVLLTSGFAEKIKS</sequence>
<dbReference type="InterPro" id="IPR050621">
    <property type="entry name" value="Tudor_domain_containing"/>
</dbReference>
<dbReference type="Proteomes" id="UP001186944">
    <property type="component" value="Unassembled WGS sequence"/>
</dbReference>
<feature type="compositionally biased region" description="Low complexity" evidence="1">
    <location>
        <begin position="335"/>
        <end position="353"/>
    </location>
</feature>
<feature type="compositionally biased region" description="Acidic residues" evidence="1">
    <location>
        <begin position="416"/>
        <end position="430"/>
    </location>
</feature>
<feature type="domain" description="Tudor" evidence="2">
    <location>
        <begin position="175"/>
        <end position="231"/>
    </location>
</feature>
<dbReference type="SMART" id="SM00333">
    <property type="entry name" value="TUDOR"/>
    <property type="match status" value="2"/>
</dbReference>
<feature type="compositionally biased region" description="Low complexity" evidence="1">
    <location>
        <begin position="373"/>
        <end position="397"/>
    </location>
</feature>
<feature type="compositionally biased region" description="Polar residues" evidence="1">
    <location>
        <begin position="467"/>
        <end position="479"/>
    </location>
</feature>
<dbReference type="InterPro" id="IPR002999">
    <property type="entry name" value="Tudor"/>
</dbReference>
<dbReference type="GO" id="GO:0030719">
    <property type="term" value="P:P granule organization"/>
    <property type="evidence" value="ECO:0007669"/>
    <property type="project" value="TreeGrafter"/>
</dbReference>
<evidence type="ECO:0000313" key="4">
    <source>
        <dbReference type="Proteomes" id="UP001186944"/>
    </source>
</evidence>
<feature type="compositionally biased region" description="Basic and acidic residues" evidence="1">
    <location>
        <begin position="359"/>
        <end position="368"/>
    </location>
</feature>
<accession>A0AA88Y1B7</accession>
<dbReference type="Gene3D" id="2.30.30.140">
    <property type="match status" value="2"/>
</dbReference>
<name>A0AA88Y1B7_PINIB</name>
<gene>
    <name evidence="3" type="ORF">FSP39_004943</name>
</gene>
<proteinExistence type="predicted"/>
<evidence type="ECO:0000259" key="2">
    <source>
        <dbReference type="PROSITE" id="PS50304"/>
    </source>
</evidence>
<feature type="region of interest" description="Disordered" evidence="1">
    <location>
        <begin position="496"/>
        <end position="515"/>
    </location>
</feature>
<dbReference type="GO" id="GO:0043186">
    <property type="term" value="C:P granule"/>
    <property type="evidence" value="ECO:0007669"/>
    <property type="project" value="TreeGrafter"/>
</dbReference>
<dbReference type="InterPro" id="IPR035437">
    <property type="entry name" value="SNase_OB-fold_sf"/>
</dbReference>